<dbReference type="Gene3D" id="3.20.20.70">
    <property type="entry name" value="Aldolase class I"/>
    <property type="match status" value="1"/>
</dbReference>
<evidence type="ECO:0000256" key="5">
    <source>
        <dbReference type="ARBA" id="ARBA00022643"/>
    </source>
</evidence>
<evidence type="ECO:0000256" key="3">
    <source>
        <dbReference type="ARBA" id="ARBA00011048"/>
    </source>
</evidence>
<name>A0ABW4PBU5_9NOCA</name>
<evidence type="ECO:0000313" key="12">
    <source>
        <dbReference type="EMBL" id="MFD1814875.1"/>
    </source>
</evidence>
<comment type="cofactor">
    <cofactor evidence="2">
        <name>[4Fe-4S] cluster</name>
        <dbReference type="ChEBI" id="CHEBI:49883"/>
    </cofactor>
</comment>
<keyword evidence="13" id="KW-1185">Reference proteome</keyword>
<evidence type="ECO:0000256" key="7">
    <source>
        <dbReference type="ARBA" id="ARBA00023002"/>
    </source>
</evidence>
<proteinExistence type="inferred from homology"/>
<protein>
    <submittedName>
        <fullName evidence="12">FAD-dependent oxidoreductase</fullName>
    </submittedName>
</protein>
<comment type="similarity">
    <text evidence="3">In the N-terminal section; belongs to the NADH:flavin oxidoreductase/NADH oxidase family.</text>
</comment>
<dbReference type="Proteomes" id="UP001597286">
    <property type="component" value="Unassembled WGS sequence"/>
</dbReference>
<evidence type="ECO:0000259" key="10">
    <source>
        <dbReference type="Pfam" id="PF00724"/>
    </source>
</evidence>
<dbReference type="Gene3D" id="3.40.50.720">
    <property type="entry name" value="NAD(P)-binding Rossmann-like Domain"/>
    <property type="match status" value="1"/>
</dbReference>
<dbReference type="Gene3D" id="3.50.50.60">
    <property type="entry name" value="FAD/NAD(P)-binding domain"/>
    <property type="match status" value="1"/>
</dbReference>
<keyword evidence="9" id="KW-0411">Iron-sulfur</keyword>
<evidence type="ECO:0000256" key="2">
    <source>
        <dbReference type="ARBA" id="ARBA00001966"/>
    </source>
</evidence>
<evidence type="ECO:0000256" key="4">
    <source>
        <dbReference type="ARBA" id="ARBA00022630"/>
    </source>
</evidence>
<evidence type="ECO:0000259" key="11">
    <source>
        <dbReference type="Pfam" id="PF07992"/>
    </source>
</evidence>
<accession>A0ABW4PBU5</accession>
<sequence>MFDLLTSKTTLAGRIAQSRVVFGAHETNLGVRRSLSSRHTLYYEARARGGCGVVVTETASVCADDWPYERAPLAADCGPGWRAVVEACRPHGTLVLAGLGHHGSQGSSAYSQSVLWAPSPVADVVSREMPAEMGEAEIAAVLAGFAESAAVAVAAGVDGVELDAGPTALLRQFLSPLTNLRLDRYGTDRARLLREAVGVVRDVVGRDRVLALRLSCDELAPWGGITVDDAVEHLRTLADSLDLVTVVRGGPTTVTRYRPDHHVPAMFNVEPARKVRAALAGRVAVVLQGSVVDPDAASRALDDGVADLVEMTRAQIADPDLVRTVRAGRRPRPCVLCNQECLVRDPRNPLVSCIGNPTPAESDPPPLPARSAERGVHAVGRDECGFQPLAAGSAGGGVHAVGQDECAVQPVAAGAAREVLVVGGGPAGLEAARVLAATGRRVRIAERESRLGGMVARTAVGDREGLSALTDWLADECLRLGVRVELCHDVTAAEVVAADAVVLATGSVAATWPVPGDGSVSVHTAAEVTAGRQPMPGAGNGVLVWDPVGGPVGVATAELLAEAGGTVGVVTPDPVLGTQLGRTGDLADANGRLQRAGVARHLRSRIVGIADGRVELEHVHTGERTTIAATAVIDCGHRLPDDDLVRIAGAGVSGVGWVAAGDCVAPRTVAEAVREGRAAAAELVAGWTP</sequence>
<keyword evidence="4" id="KW-0285">Flavoprotein</keyword>
<evidence type="ECO:0000256" key="8">
    <source>
        <dbReference type="ARBA" id="ARBA00023004"/>
    </source>
</evidence>
<dbReference type="EMBL" id="JBHUFB010000020">
    <property type="protein sequence ID" value="MFD1814875.1"/>
    <property type="molecule type" value="Genomic_DNA"/>
</dbReference>
<reference evidence="13" key="1">
    <citation type="journal article" date="2019" name="Int. J. Syst. Evol. Microbiol.">
        <title>The Global Catalogue of Microorganisms (GCM) 10K type strain sequencing project: providing services to taxonomists for standard genome sequencing and annotation.</title>
        <authorList>
            <consortium name="The Broad Institute Genomics Platform"/>
            <consortium name="The Broad Institute Genome Sequencing Center for Infectious Disease"/>
            <person name="Wu L."/>
            <person name="Ma J."/>
        </authorList>
    </citation>
    <scope>NUCLEOTIDE SEQUENCE [LARGE SCALE GENOMIC DNA]</scope>
    <source>
        <strain evidence="13">DT72</strain>
    </source>
</reference>
<comment type="cofactor">
    <cofactor evidence="1">
        <name>FMN</name>
        <dbReference type="ChEBI" id="CHEBI:58210"/>
    </cofactor>
</comment>
<dbReference type="PRINTS" id="PR00419">
    <property type="entry name" value="ADXRDTASE"/>
</dbReference>
<evidence type="ECO:0000313" key="13">
    <source>
        <dbReference type="Proteomes" id="UP001597286"/>
    </source>
</evidence>
<organism evidence="12 13">
    <name type="scientific">Rhodococcus gannanensis</name>
    <dbReference type="NCBI Taxonomy" id="1960308"/>
    <lineage>
        <taxon>Bacteria</taxon>
        <taxon>Bacillati</taxon>
        <taxon>Actinomycetota</taxon>
        <taxon>Actinomycetes</taxon>
        <taxon>Mycobacteriales</taxon>
        <taxon>Nocardiaceae</taxon>
        <taxon>Rhodococcus</taxon>
    </lineage>
</organism>
<dbReference type="InterPro" id="IPR013785">
    <property type="entry name" value="Aldolase_TIM"/>
</dbReference>
<dbReference type="InterPro" id="IPR023753">
    <property type="entry name" value="FAD/NAD-binding_dom"/>
</dbReference>
<dbReference type="Pfam" id="PF07992">
    <property type="entry name" value="Pyr_redox_2"/>
    <property type="match status" value="1"/>
</dbReference>
<dbReference type="SUPFAM" id="SSF51905">
    <property type="entry name" value="FAD/NAD(P)-binding domain"/>
    <property type="match status" value="1"/>
</dbReference>
<gene>
    <name evidence="12" type="ORF">ACFSJG_21865</name>
</gene>
<dbReference type="InterPro" id="IPR001155">
    <property type="entry name" value="OxRdtase_FMN_N"/>
</dbReference>
<evidence type="ECO:0000256" key="9">
    <source>
        <dbReference type="ARBA" id="ARBA00023014"/>
    </source>
</evidence>
<dbReference type="InterPro" id="IPR036188">
    <property type="entry name" value="FAD/NAD-bd_sf"/>
</dbReference>
<comment type="caution">
    <text evidence="12">The sequence shown here is derived from an EMBL/GenBank/DDBJ whole genome shotgun (WGS) entry which is preliminary data.</text>
</comment>
<keyword evidence="5" id="KW-0288">FMN</keyword>
<dbReference type="Pfam" id="PF00724">
    <property type="entry name" value="Oxidored_FMN"/>
    <property type="match status" value="1"/>
</dbReference>
<keyword evidence="6" id="KW-0479">Metal-binding</keyword>
<dbReference type="PANTHER" id="PTHR42917:SF2">
    <property type="entry name" value="2,4-DIENOYL-COA REDUCTASE [(2E)-ENOYL-COA-PRODUCING]"/>
    <property type="match status" value="1"/>
</dbReference>
<evidence type="ECO:0000256" key="1">
    <source>
        <dbReference type="ARBA" id="ARBA00001917"/>
    </source>
</evidence>
<feature type="domain" description="FAD/NAD(P)-binding" evidence="11">
    <location>
        <begin position="418"/>
        <end position="649"/>
    </location>
</feature>
<feature type="domain" description="NADH:flavin oxidoreductase/NADH oxidase N-terminal" evidence="10">
    <location>
        <begin position="13"/>
        <end position="329"/>
    </location>
</feature>
<dbReference type="InterPro" id="IPR051793">
    <property type="entry name" value="NADH:flavin_oxidoreductase"/>
</dbReference>
<dbReference type="SUPFAM" id="SSF51395">
    <property type="entry name" value="FMN-linked oxidoreductases"/>
    <property type="match status" value="1"/>
</dbReference>
<keyword evidence="7" id="KW-0560">Oxidoreductase</keyword>
<evidence type="ECO:0000256" key="6">
    <source>
        <dbReference type="ARBA" id="ARBA00022723"/>
    </source>
</evidence>
<keyword evidence="8" id="KW-0408">Iron</keyword>
<dbReference type="PANTHER" id="PTHR42917">
    <property type="entry name" value="2,4-DIENOYL-COA REDUCTASE"/>
    <property type="match status" value="1"/>
</dbReference>